<dbReference type="PANTHER" id="PTHR20935:SF0">
    <property type="entry name" value="SERINE_THREONINE-PROTEIN PHOSPHATASE PGAM5, MITOCHONDRIAL"/>
    <property type="match status" value="1"/>
</dbReference>
<evidence type="ECO:0000256" key="1">
    <source>
        <dbReference type="ARBA" id="ARBA00022801"/>
    </source>
</evidence>
<dbReference type="AlphaFoldDB" id="A0A3P3VMD1"/>
<dbReference type="InterPro" id="IPR051021">
    <property type="entry name" value="Mito_Ser/Thr_phosphatase"/>
</dbReference>
<dbReference type="GO" id="GO:0016787">
    <property type="term" value="F:hydrolase activity"/>
    <property type="evidence" value="ECO:0007669"/>
    <property type="project" value="UniProtKB-KW"/>
</dbReference>
<dbReference type="PANTHER" id="PTHR20935">
    <property type="entry name" value="PHOSPHOGLYCERATE MUTASE-RELATED"/>
    <property type="match status" value="1"/>
</dbReference>
<evidence type="ECO:0000313" key="2">
    <source>
        <dbReference type="EMBL" id="RRJ83790.1"/>
    </source>
</evidence>
<keyword evidence="1" id="KW-0378">Hydrolase</keyword>
<comment type="caution">
    <text evidence="2">The sequence shown here is derived from an EMBL/GenBank/DDBJ whole genome shotgun (WGS) entry which is preliminary data.</text>
</comment>
<organism evidence="2 3">
    <name type="scientific">Aestuariirhabdus litorea</name>
    <dbReference type="NCBI Taxonomy" id="2528527"/>
    <lineage>
        <taxon>Bacteria</taxon>
        <taxon>Pseudomonadati</taxon>
        <taxon>Pseudomonadota</taxon>
        <taxon>Gammaproteobacteria</taxon>
        <taxon>Oceanospirillales</taxon>
        <taxon>Aestuariirhabdaceae</taxon>
        <taxon>Aestuariirhabdus</taxon>
    </lineage>
</organism>
<reference evidence="2 3" key="2">
    <citation type="submission" date="2018-12" db="EMBL/GenBank/DDBJ databases">
        <title>Simiduia agarivorans gen. nov., sp. nov., a marine, agarolytic bacterium isolated from shallow coastal water from Keelung, Taiwan.</title>
        <authorList>
            <person name="Shieh W.Y."/>
        </authorList>
    </citation>
    <scope>NUCLEOTIDE SEQUENCE [LARGE SCALE GENOMIC DNA]</scope>
    <source>
        <strain evidence="2 3">GTF-13</strain>
    </source>
</reference>
<dbReference type="EMBL" id="QWEZ01000001">
    <property type="protein sequence ID" value="RRJ83790.1"/>
    <property type="molecule type" value="Genomic_DNA"/>
</dbReference>
<dbReference type="Proteomes" id="UP000280792">
    <property type="component" value="Unassembled WGS sequence"/>
</dbReference>
<dbReference type="SMART" id="SM00855">
    <property type="entry name" value="PGAM"/>
    <property type="match status" value="1"/>
</dbReference>
<gene>
    <name evidence="2" type="ORF">D0544_01320</name>
</gene>
<sequence length="225" mass="25687">MSDIYLVRHGQASFGTANYDQLSELGYQQSRWLGEYFARRGVEFDRIVIGGQARHRQTAESICEGMNASQPLECIEGFSEYDFEAIFQLYLQQFPDQRPTEGERDRTVFYRLLIRALHAWADDTLRGELPESWQQFESRVRDALEAVRDTSRGSKVLVVSSGGAISLATSLVLEAPPSAMISLNLQLRNTGVTRLSNSRNRAHLFSFNEMYHLDDSERHHAITYS</sequence>
<reference evidence="2 3" key="1">
    <citation type="submission" date="2018-08" db="EMBL/GenBank/DDBJ databases">
        <authorList>
            <person name="Khan S.A."/>
        </authorList>
    </citation>
    <scope>NUCLEOTIDE SEQUENCE [LARGE SCALE GENOMIC DNA]</scope>
    <source>
        <strain evidence="2 3">GTF-13</strain>
    </source>
</reference>
<dbReference type="Pfam" id="PF00300">
    <property type="entry name" value="His_Phos_1"/>
    <property type="match status" value="1"/>
</dbReference>
<name>A0A3P3VMD1_9GAMM</name>
<dbReference type="InterPro" id="IPR029033">
    <property type="entry name" value="His_PPase_superfam"/>
</dbReference>
<dbReference type="Gene3D" id="3.40.50.1240">
    <property type="entry name" value="Phosphoglycerate mutase-like"/>
    <property type="match status" value="1"/>
</dbReference>
<dbReference type="SUPFAM" id="SSF53254">
    <property type="entry name" value="Phosphoglycerate mutase-like"/>
    <property type="match status" value="1"/>
</dbReference>
<protein>
    <submittedName>
        <fullName evidence="2">Histidine phosphatase family protein</fullName>
    </submittedName>
</protein>
<proteinExistence type="predicted"/>
<accession>A0A3P3VMD1</accession>
<keyword evidence="3" id="KW-1185">Reference proteome</keyword>
<dbReference type="RefSeq" id="WP_125014098.1">
    <property type="nucleotide sequence ID" value="NZ_QWEZ01000001.1"/>
</dbReference>
<dbReference type="CDD" id="cd07067">
    <property type="entry name" value="HP_PGM_like"/>
    <property type="match status" value="1"/>
</dbReference>
<dbReference type="InterPro" id="IPR013078">
    <property type="entry name" value="His_Pase_superF_clade-1"/>
</dbReference>
<evidence type="ECO:0000313" key="3">
    <source>
        <dbReference type="Proteomes" id="UP000280792"/>
    </source>
</evidence>